<evidence type="ECO:0000256" key="4">
    <source>
        <dbReference type="ARBA" id="ARBA00022801"/>
    </source>
</evidence>
<dbReference type="UniPathway" id="UPA00545">
    <property type="reaction ID" value="UER00823"/>
</dbReference>
<proteinExistence type="inferred from homology"/>
<dbReference type="EMBL" id="CM007647">
    <property type="protein sequence ID" value="ONL98749.1"/>
    <property type="molecule type" value="Genomic_DNA"/>
</dbReference>
<organism evidence="9">
    <name type="scientific">Zea mays</name>
    <name type="common">Maize</name>
    <dbReference type="NCBI Taxonomy" id="4577"/>
    <lineage>
        <taxon>Eukaryota</taxon>
        <taxon>Viridiplantae</taxon>
        <taxon>Streptophyta</taxon>
        <taxon>Embryophyta</taxon>
        <taxon>Tracheophyta</taxon>
        <taxon>Spermatophyta</taxon>
        <taxon>Magnoliopsida</taxon>
        <taxon>Liliopsida</taxon>
        <taxon>Poales</taxon>
        <taxon>Poaceae</taxon>
        <taxon>PACMAD clade</taxon>
        <taxon>Panicoideae</taxon>
        <taxon>Andropogonodae</taxon>
        <taxon>Andropogoneae</taxon>
        <taxon>Tripsacinae</taxon>
        <taxon>Zea</taxon>
    </lineage>
</organism>
<keyword evidence="7" id="KW-0812">Transmembrane</keyword>
<keyword evidence="7" id="KW-0472">Membrane</keyword>
<dbReference type="GO" id="GO:0045490">
    <property type="term" value="P:pectin catabolic process"/>
    <property type="evidence" value="ECO:0007669"/>
    <property type="project" value="UniProtKB-UniPathway"/>
</dbReference>
<feature type="compositionally biased region" description="Low complexity" evidence="6">
    <location>
        <begin position="235"/>
        <end position="247"/>
    </location>
</feature>
<dbReference type="Pfam" id="PF04043">
    <property type="entry name" value="PMEI"/>
    <property type="match status" value="1"/>
</dbReference>
<dbReference type="AlphaFoldDB" id="A0A1D6K585"/>
<dbReference type="CDD" id="cd15798">
    <property type="entry name" value="PMEI-like_3"/>
    <property type="match status" value="1"/>
</dbReference>
<reference evidence="9" key="1">
    <citation type="submission" date="2015-12" db="EMBL/GenBank/DDBJ databases">
        <title>Update maize B73 reference genome by single molecule sequencing technologies.</title>
        <authorList>
            <consortium name="Maize Genome Sequencing Project"/>
            <person name="Ware D."/>
        </authorList>
    </citation>
    <scope>NUCLEOTIDE SEQUENCE [LARGE SCALE GENOMIC DNA]</scope>
    <source>
        <tissue evidence="9">Seedling</tissue>
    </source>
</reference>
<dbReference type="GO" id="GO:0004857">
    <property type="term" value="F:enzyme inhibitor activity"/>
    <property type="evidence" value="ECO:0007669"/>
    <property type="project" value="InterPro"/>
</dbReference>
<protein>
    <submittedName>
        <fullName evidence="9">Putative pectinesterase/pectinesterase inhibitor 13</fullName>
    </submittedName>
</protein>
<evidence type="ECO:0000256" key="6">
    <source>
        <dbReference type="SAM" id="MobiDB-lite"/>
    </source>
</evidence>
<dbReference type="Gene3D" id="2.160.20.10">
    <property type="entry name" value="Single-stranded right-handed beta-helix, Pectin lyase-like"/>
    <property type="match status" value="2"/>
</dbReference>
<gene>
    <name evidence="9" type="ORF">ZEAMMB73_Zm00001d029441</name>
</gene>
<evidence type="ECO:0000256" key="3">
    <source>
        <dbReference type="ARBA" id="ARBA00007786"/>
    </source>
</evidence>
<evidence type="ECO:0000256" key="2">
    <source>
        <dbReference type="ARBA" id="ARBA00006027"/>
    </source>
</evidence>
<feature type="transmembrane region" description="Helical" evidence="7">
    <location>
        <begin position="12"/>
        <end position="35"/>
    </location>
</feature>
<dbReference type="InterPro" id="IPR000070">
    <property type="entry name" value="Pectinesterase_cat"/>
</dbReference>
<evidence type="ECO:0000256" key="1">
    <source>
        <dbReference type="ARBA" id="ARBA00005184"/>
    </source>
</evidence>
<keyword evidence="5" id="KW-0063">Aspartyl esterase</keyword>
<evidence type="ECO:0000313" key="9">
    <source>
        <dbReference type="EMBL" id="ONL98749.1"/>
    </source>
</evidence>
<dbReference type="SUPFAM" id="SSF51126">
    <property type="entry name" value="Pectin lyase-like"/>
    <property type="match status" value="1"/>
</dbReference>
<dbReference type="InterPro" id="IPR011050">
    <property type="entry name" value="Pectin_lyase_fold/virulence"/>
</dbReference>
<dbReference type="InterPro" id="IPR006501">
    <property type="entry name" value="Pectinesterase_inhib_dom"/>
</dbReference>
<dbReference type="Pfam" id="PF01095">
    <property type="entry name" value="Pectinesterase"/>
    <property type="match status" value="1"/>
</dbReference>
<dbReference type="PANTHER" id="PTHR31707">
    <property type="entry name" value="PECTINESTERASE"/>
    <property type="match status" value="1"/>
</dbReference>
<evidence type="ECO:0000259" key="8">
    <source>
        <dbReference type="SMART" id="SM00856"/>
    </source>
</evidence>
<dbReference type="SUPFAM" id="SSF101148">
    <property type="entry name" value="Plant invertase/pectin methylesterase inhibitor"/>
    <property type="match status" value="1"/>
</dbReference>
<feature type="compositionally biased region" description="Basic and acidic residues" evidence="6">
    <location>
        <begin position="225"/>
        <end position="234"/>
    </location>
</feature>
<keyword evidence="4" id="KW-0378">Hydrolase</keyword>
<dbReference type="ExpressionAtlas" id="A0A1D6K585">
    <property type="expression patterns" value="baseline and differential"/>
</dbReference>
<dbReference type="GO" id="GO:0042545">
    <property type="term" value="P:cell wall modification"/>
    <property type="evidence" value="ECO:0007669"/>
    <property type="project" value="InterPro"/>
</dbReference>
<dbReference type="SMART" id="SM00856">
    <property type="entry name" value="PMEI"/>
    <property type="match status" value="1"/>
</dbReference>
<sequence>MSSSDGGQSRKRLVVGVLSVCLLIAMVIGTVVFFVSEKAGYNSELSKRNMSKTMRSVELFCAPADYQGTCHETLEAALSRTDPDEHPHAAAAAAITAVERALAEGFNRSSVLDAVRQSNDTLVWEAIHDCRMLLEDCRGNVERALSSIAWRGVDGPAQDLQAWLSAVITFQGSCVDMFPKGEVRDEVNNTMEKAREVSSNALAIIKQGAALASMLDLHTSLDKGGRQLEEKEKSASSSSSSVPTWVPSEERKLLGAKGERRRAALTPNVTVAKDGSGDFTNISAALDAMPEKYSGRYFIYVKEGVYEETVNITGRMANVTMYGDGSKRSIVTGSKNIQTTGFVIHRSQIVADEQLASSSNSNKSGSAPVNTYLGRPWKEFARTVVMESVIDGFVHRQGYMPWEGKDNLGTAFFGEFRNGGDGANVTGRKEMQGFHVMGKDRALQFTVGHFLHGADWIPETGTPVSLGLSGEEE</sequence>
<evidence type="ECO:0000256" key="7">
    <source>
        <dbReference type="SAM" id="Phobius"/>
    </source>
</evidence>
<dbReference type="Gene3D" id="1.20.140.40">
    <property type="entry name" value="Invertase/pectin methylesterase inhibitor family protein"/>
    <property type="match status" value="1"/>
</dbReference>
<dbReference type="GO" id="GO:0030599">
    <property type="term" value="F:pectinesterase activity"/>
    <property type="evidence" value="ECO:0007669"/>
    <property type="project" value="InterPro"/>
</dbReference>
<dbReference type="NCBIfam" id="TIGR01614">
    <property type="entry name" value="PME_inhib"/>
    <property type="match status" value="1"/>
</dbReference>
<dbReference type="InterPro" id="IPR012334">
    <property type="entry name" value="Pectin_lyas_fold"/>
</dbReference>
<accession>A0A1D6K585</accession>
<evidence type="ECO:0000256" key="5">
    <source>
        <dbReference type="ARBA" id="ARBA00023085"/>
    </source>
</evidence>
<dbReference type="FunFam" id="1.20.140.40:FF:000019">
    <property type="entry name" value="Pectinesterase"/>
    <property type="match status" value="1"/>
</dbReference>
<keyword evidence="7" id="KW-1133">Transmembrane helix</keyword>
<feature type="region of interest" description="Disordered" evidence="6">
    <location>
        <begin position="225"/>
        <end position="247"/>
    </location>
</feature>
<comment type="similarity">
    <text evidence="3">In the C-terminal section; belongs to the pectinesterase family.</text>
</comment>
<name>A0A1D6K585_MAIZE</name>
<dbReference type="InterPro" id="IPR035513">
    <property type="entry name" value="Invertase/methylesterase_inhib"/>
</dbReference>
<comment type="pathway">
    <text evidence="1">Glycan metabolism; pectin degradation; 2-dehydro-3-deoxy-D-gluconate from pectin: step 1/5.</text>
</comment>
<feature type="domain" description="Pectinesterase inhibitor" evidence="8">
    <location>
        <begin position="52"/>
        <end position="204"/>
    </location>
</feature>
<comment type="similarity">
    <text evidence="2">In the N-terminal section; belongs to the PMEI family.</text>
</comment>